<dbReference type="EMBL" id="JAMKOV010000002">
    <property type="protein sequence ID" value="KAI8042242.1"/>
    <property type="molecule type" value="Genomic_DNA"/>
</dbReference>
<accession>A0A9Q0BRN6</accession>
<dbReference type="AlphaFoldDB" id="A0A9Q0BRN6"/>
<name>A0A9Q0BRN6_9MUSC</name>
<evidence type="ECO:0000313" key="1">
    <source>
        <dbReference type="EMBL" id="KAI8042242.1"/>
    </source>
</evidence>
<comment type="caution">
    <text evidence="1">The sequence shown here is derived from an EMBL/GenBank/DDBJ whole genome shotgun (WGS) entry which is preliminary data.</text>
</comment>
<sequence length="35" mass="4085">MRLLCQRIQILNRNRIRIRCASVRCPATTETTAIL</sequence>
<evidence type="ECO:0000313" key="2">
    <source>
        <dbReference type="Proteomes" id="UP001059596"/>
    </source>
</evidence>
<organism evidence="1 2">
    <name type="scientific">Drosophila gunungcola</name>
    <name type="common">fruit fly</name>
    <dbReference type="NCBI Taxonomy" id="103775"/>
    <lineage>
        <taxon>Eukaryota</taxon>
        <taxon>Metazoa</taxon>
        <taxon>Ecdysozoa</taxon>
        <taxon>Arthropoda</taxon>
        <taxon>Hexapoda</taxon>
        <taxon>Insecta</taxon>
        <taxon>Pterygota</taxon>
        <taxon>Neoptera</taxon>
        <taxon>Endopterygota</taxon>
        <taxon>Diptera</taxon>
        <taxon>Brachycera</taxon>
        <taxon>Muscomorpha</taxon>
        <taxon>Ephydroidea</taxon>
        <taxon>Drosophilidae</taxon>
        <taxon>Drosophila</taxon>
        <taxon>Sophophora</taxon>
    </lineage>
</organism>
<gene>
    <name evidence="1" type="ORF">M5D96_003544</name>
</gene>
<reference evidence="1" key="1">
    <citation type="journal article" date="2023" name="Genome Biol. Evol.">
        <title>Long-read-based Genome Assembly of Drosophila gunungcola Reveals Fewer Chemosensory Genes in Flower-breeding Species.</title>
        <authorList>
            <person name="Negi A."/>
            <person name="Liao B.Y."/>
            <person name="Yeh S.D."/>
        </authorList>
    </citation>
    <scope>NUCLEOTIDE SEQUENCE</scope>
    <source>
        <strain evidence="1">Sukarami</strain>
    </source>
</reference>
<protein>
    <submittedName>
        <fullName evidence="1">Uncharacterized protein</fullName>
    </submittedName>
</protein>
<keyword evidence="2" id="KW-1185">Reference proteome</keyword>
<proteinExistence type="predicted"/>
<dbReference type="Proteomes" id="UP001059596">
    <property type="component" value="Unassembled WGS sequence"/>
</dbReference>